<comment type="catalytic activity">
    <reaction evidence="1">
        <text>ATP + protein L-histidine = ADP + protein N-phospho-L-histidine.</text>
        <dbReference type="EC" id="2.7.13.3"/>
    </reaction>
</comment>
<dbReference type="SMART" id="SM00387">
    <property type="entry name" value="HATPase_c"/>
    <property type="match status" value="1"/>
</dbReference>
<dbReference type="Gene3D" id="3.30.450.20">
    <property type="entry name" value="PAS domain"/>
    <property type="match status" value="1"/>
</dbReference>
<evidence type="ECO:0000259" key="18">
    <source>
        <dbReference type="PROSITE" id="PS50109"/>
    </source>
</evidence>
<dbReference type="SMART" id="SM00388">
    <property type="entry name" value="HisKA"/>
    <property type="match status" value="1"/>
</dbReference>
<evidence type="ECO:0000256" key="1">
    <source>
        <dbReference type="ARBA" id="ARBA00000085"/>
    </source>
</evidence>
<evidence type="ECO:0000256" key="3">
    <source>
        <dbReference type="ARBA" id="ARBA00006402"/>
    </source>
</evidence>
<keyword evidence="15" id="KW-0472">Membrane</keyword>
<dbReference type="Pfam" id="PF01590">
    <property type="entry name" value="GAF"/>
    <property type="match status" value="1"/>
</dbReference>
<dbReference type="PANTHER" id="PTHR42878:SF15">
    <property type="entry name" value="BACTERIOPHYTOCHROME"/>
    <property type="match status" value="1"/>
</dbReference>
<sequence length="761" mass="84442">MTQTSRTLSTVELDNCANEPIRIPGSVQPHGFLLVLDRVSLAVVQTSTSIETHLGMKAEAVIGRSLAELMQRDTATLAVELEQLTAGSLTPHHLSTSLRHADGALYEFDMVIHAIGNLLMAEFEPAAVRMLGAAAMYPSLISFVTQLQQARTTDAVCELAVAEVKRVTGFGRVTAYAFDEEGHGRVNAERVDRGYDAFLGLQFPASDIPAQARELYVLNRIRVIPDAMYTPSRLVPPEWPAGGPTDLSNVALRSVSPVHLEYMRNMGTMASMSISIVVEGRLWGMISCHNTDPLTVPVQTRVACDLLGKMVSLQVEAREAHADTERRLELRQLLVRMLSSMADHDSVARGLYHMPETFLNFAQAAGAAIVSGDECLTFGETPDRMTIKALCTYIASQPERDVFHTDRLTLIEPDFEPIIEDASGVLAVSISELHANFILWFRPQQLRTIEWAGAPTKQDVKEENGTLRLHPRKSFQSWQQEVRGQSRRWDRAVVDAAAELRAAVLGIVLRKAEELADMANELDRTNKELEAFSYSVSHDLRAPLRHIAGYAELLDEYEGGKLSEKGVRFLSNIGDSARFAGNLVDSLLTFSQMGRNALRPSNVDLTPVIDQIVREFQPDIQHRNIEWVIHPMPRTYGDAAYLHLALRNLISNAIKYTRKRDDARVEIGAMQGDGETVFYVKDNGVGFDMKYTPKLFGVFQRLHRMEDFEGTGIGLANVRRIVERHGGRVWAEAEIDKGATFYVALPDPGSAAAATRTQKRG</sequence>
<dbReference type="SMART" id="SM00065">
    <property type="entry name" value="GAF"/>
    <property type="match status" value="1"/>
</dbReference>
<evidence type="ECO:0000313" key="19">
    <source>
        <dbReference type="EMBL" id="NYE84570.1"/>
    </source>
</evidence>
<feature type="domain" description="Histidine kinase" evidence="18">
    <location>
        <begin position="535"/>
        <end position="749"/>
    </location>
</feature>
<dbReference type="InterPro" id="IPR043150">
    <property type="entry name" value="Phytochrome_PHY_sf"/>
</dbReference>
<keyword evidence="14" id="KW-0902">Two-component regulatory system</keyword>
<dbReference type="InterPro" id="IPR003661">
    <property type="entry name" value="HisK_dim/P_dom"/>
</dbReference>
<evidence type="ECO:0000313" key="20">
    <source>
        <dbReference type="Proteomes" id="UP000542125"/>
    </source>
</evidence>
<dbReference type="InterPro" id="IPR035965">
    <property type="entry name" value="PAS-like_dom_sf"/>
</dbReference>
<keyword evidence="7" id="KW-0597">Phosphoprotein</keyword>
<protein>
    <recommendedName>
        <fullName evidence="4">histidine kinase</fullName>
        <ecNumber evidence="4">2.7.13.3</ecNumber>
    </recommendedName>
</protein>
<dbReference type="GO" id="GO:0030295">
    <property type="term" value="F:protein kinase activator activity"/>
    <property type="evidence" value="ECO:0007669"/>
    <property type="project" value="TreeGrafter"/>
</dbReference>
<dbReference type="SUPFAM" id="SSF55781">
    <property type="entry name" value="GAF domain-like"/>
    <property type="match status" value="2"/>
</dbReference>
<dbReference type="InterPro" id="IPR013654">
    <property type="entry name" value="PAS_2"/>
</dbReference>
<reference evidence="19 20" key="1">
    <citation type="submission" date="2020-07" db="EMBL/GenBank/DDBJ databases">
        <title>Genomic Encyclopedia of Type Strains, Phase IV (KMG-V): Genome sequencing to study the core and pangenomes of soil and plant-associated prokaryotes.</title>
        <authorList>
            <person name="Whitman W."/>
        </authorList>
    </citation>
    <scope>NUCLEOTIDE SEQUENCE [LARGE SCALE GENOMIC DNA]</scope>
    <source>
        <strain evidence="19 20">SAS40</strain>
    </source>
</reference>
<dbReference type="InterPro" id="IPR005467">
    <property type="entry name" value="His_kinase_dom"/>
</dbReference>
<dbReference type="InterPro" id="IPR001294">
    <property type="entry name" value="Phytochrome"/>
</dbReference>
<evidence type="ECO:0000256" key="7">
    <source>
        <dbReference type="ARBA" id="ARBA00022553"/>
    </source>
</evidence>
<dbReference type="PROSITE" id="PS50046">
    <property type="entry name" value="PHYTOCHROME_2"/>
    <property type="match status" value="1"/>
</dbReference>
<evidence type="ECO:0000256" key="16">
    <source>
        <dbReference type="ARBA" id="ARBA00023170"/>
    </source>
</evidence>
<evidence type="ECO:0000256" key="2">
    <source>
        <dbReference type="ARBA" id="ARBA00004236"/>
    </source>
</evidence>
<dbReference type="PANTHER" id="PTHR42878">
    <property type="entry name" value="TWO-COMPONENT HISTIDINE KINASE"/>
    <property type="match status" value="1"/>
</dbReference>
<dbReference type="FunFam" id="3.30.565.10:FF:000023">
    <property type="entry name" value="PAS domain-containing sensor histidine kinase"/>
    <property type="match status" value="1"/>
</dbReference>
<dbReference type="GO" id="GO:0007234">
    <property type="term" value="P:osmosensory signaling via phosphorelay pathway"/>
    <property type="evidence" value="ECO:0007669"/>
    <property type="project" value="TreeGrafter"/>
</dbReference>
<keyword evidence="6" id="KW-0600">Photoreceptor protein</keyword>
<keyword evidence="10" id="KW-0547">Nucleotide-binding</keyword>
<dbReference type="Gene3D" id="3.30.450.40">
    <property type="match status" value="1"/>
</dbReference>
<dbReference type="EMBL" id="JACBYR010000001">
    <property type="protein sequence ID" value="NYE84570.1"/>
    <property type="molecule type" value="Genomic_DNA"/>
</dbReference>
<keyword evidence="8" id="KW-0716">Sensory transduction</keyword>
<proteinExistence type="inferred from homology"/>
<evidence type="ECO:0000256" key="13">
    <source>
        <dbReference type="ARBA" id="ARBA00022991"/>
    </source>
</evidence>
<dbReference type="GO" id="GO:0005524">
    <property type="term" value="F:ATP binding"/>
    <property type="evidence" value="ECO:0007669"/>
    <property type="project" value="UniProtKB-KW"/>
</dbReference>
<dbReference type="GO" id="GO:0009584">
    <property type="term" value="P:detection of visible light"/>
    <property type="evidence" value="ECO:0007669"/>
    <property type="project" value="InterPro"/>
</dbReference>
<keyword evidence="5" id="KW-1003">Cell membrane</keyword>
<dbReference type="SUPFAM" id="SSF47384">
    <property type="entry name" value="Homodimeric domain of signal transducing histidine kinase"/>
    <property type="match status" value="1"/>
</dbReference>
<dbReference type="InterPro" id="IPR050351">
    <property type="entry name" value="BphY/WalK/GraS-like"/>
</dbReference>
<dbReference type="AlphaFoldDB" id="A0A7Y9LPK4"/>
<dbReference type="Pfam" id="PF08446">
    <property type="entry name" value="PAS_2"/>
    <property type="match status" value="1"/>
</dbReference>
<dbReference type="Gene3D" id="1.10.287.130">
    <property type="match status" value="1"/>
</dbReference>
<dbReference type="GO" id="GO:0000156">
    <property type="term" value="F:phosphorelay response regulator activity"/>
    <property type="evidence" value="ECO:0007669"/>
    <property type="project" value="TreeGrafter"/>
</dbReference>
<evidence type="ECO:0000256" key="6">
    <source>
        <dbReference type="ARBA" id="ARBA00022543"/>
    </source>
</evidence>
<evidence type="ECO:0000256" key="11">
    <source>
        <dbReference type="ARBA" id="ARBA00022777"/>
    </source>
</evidence>
<evidence type="ECO:0000256" key="12">
    <source>
        <dbReference type="ARBA" id="ARBA00022840"/>
    </source>
</evidence>
<dbReference type="GO" id="GO:0005886">
    <property type="term" value="C:plasma membrane"/>
    <property type="evidence" value="ECO:0007669"/>
    <property type="project" value="UniProtKB-SubCell"/>
</dbReference>
<evidence type="ECO:0000256" key="10">
    <source>
        <dbReference type="ARBA" id="ARBA00022741"/>
    </source>
</evidence>
<dbReference type="Pfam" id="PF00512">
    <property type="entry name" value="HisKA"/>
    <property type="match status" value="1"/>
</dbReference>
<keyword evidence="13" id="KW-0157">Chromophore</keyword>
<evidence type="ECO:0000256" key="5">
    <source>
        <dbReference type="ARBA" id="ARBA00022475"/>
    </source>
</evidence>
<dbReference type="EC" id="2.7.13.3" evidence="4"/>
<dbReference type="Pfam" id="PF02518">
    <property type="entry name" value="HATPase_c"/>
    <property type="match status" value="1"/>
</dbReference>
<dbReference type="PROSITE" id="PS50109">
    <property type="entry name" value="HIS_KIN"/>
    <property type="match status" value="1"/>
</dbReference>
<dbReference type="InterPro" id="IPR029016">
    <property type="entry name" value="GAF-like_dom_sf"/>
</dbReference>
<keyword evidence="9" id="KW-0808">Transferase</keyword>
<comment type="similarity">
    <text evidence="3">In the N-terminal section; belongs to the phytochrome family.</text>
</comment>
<keyword evidence="16" id="KW-0675">Receptor</keyword>
<dbReference type="InterPro" id="IPR003594">
    <property type="entry name" value="HATPase_dom"/>
</dbReference>
<name>A0A7Y9LPK4_9BURK</name>
<dbReference type="InterPro" id="IPR003018">
    <property type="entry name" value="GAF"/>
</dbReference>
<dbReference type="PRINTS" id="PR01033">
    <property type="entry name" value="PHYTOCHROME"/>
</dbReference>
<dbReference type="SUPFAM" id="SSF55785">
    <property type="entry name" value="PYP-like sensor domain (PAS domain)"/>
    <property type="match status" value="1"/>
</dbReference>
<dbReference type="CDD" id="cd00082">
    <property type="entry name" value="HisKA"/>
    <property type="match status" value="1"/>
</dbReference>
<evidence type="ECO:0000256" key="8">
    <source>
        <dbReference type="ARBA" id="ARBA00022606"/>
    </source>
</evidence>
<accession>A0A7Y9LPK4</accession>
<dbReference type="Pfam" id="PF00360">
    <property type="entry name" value="PHY"/>
    <property type="match status" value="1"/>
</dbReference>
<keyword evidence="20" id="KW-1185">Reference proteome</keyword>
<gene>
    <name evidence="19" type="ORF">FHW18_003841</name>
</gene>
<dbReference type="Gene3D" id="3.30.565.10">
    <property type="entry name" value="Histidine kinase-like ATPase, C-terminal domain"/>
    <property type="match status" value="1"/>
</dbReference>
<evidence type="ECO:0000259" key="17">
    <source>
        <dbReference type="PROSITE" id="PS50046"/>
    </source>
</evidence>
<keyword evidence="11 19" id="KW-0418">Kinase</keyword>
<evidence type="ECO:0000256" key="14">
    <source>
        <dbReference type="ARBA" id="ARBA00023012"/>
    </source>
</evidence>
<comment type="caution">
    <text evidence="19">The sequence shown here is derived from an EMBL/GenBank/DDBJ whole genome shotgun (WGS) entry which is preliminary data.</text>
</comment>
<dbReference type="GO" id="GO:0009881">
    <property type="term" value="F:photoreceptor activity"/>
    <property type="evidence" value="ECO:0007669"/>
    <property type="project" value="UniProtKB-KW"/>
</dbReference>
<organism evidence="19 20">
    <name type="scientific">Pigmentiphaga litoralis</name>
    <dbReference type="NCBI Taxonomy" id="516702"/>
    <lineage>
        <taxon>Bacteria</taxon>
        <taxon>Pseudomonadati</taxon>
        <taxon>Pseudomonadota</taxon>
        <taxon>Betaproteobacteria</taxon>
        <taxon>Burkholderiales</taxon>
        <taxon>Alcaligenaceae</taxon>
        <taxon>Pigmentiphaga</taxon>
    </lineage>
</organism>
<comment type="subcellular location">
    <subcellularLocation>
        <location evidence="2">Cell membrane</location>
    </subcellularLocation>
</comment>
<dbReference type="InterPro" id="IPR036097">
    <property type="entry name" value="HisK_dim/P_sf"/>
</dbReference>
<dbReference type="GO" id="GO:0006355">
    <property type="term" value="P:regulation of DNA-templated transcription"/>
    <property type="evidence" value="ECO:0007669"/>
    <property type="project" value="InterPro"/>
</dbReference>
<feature type="domain" description="Phytochrome chromophore attachment site" evidence="17">
    <location>
        <begin position="152"/>
        <end position="309"/>
    </location>
</feature>
<dbReference type="RefSeq" id="WP_179588243.1">
    <property type="nucleotide sequence ID" value="NZ_JACBYR010000001.1"/>
</dbReference>
<evidence type="ECO:0000256" key="15">
    <source>
        <dbReference type="ARBA" id="ARBA00023136"/>
    </source>
</evidence>
<evidence type="ECO:0000256" key="9">
    <source>
        <dbReference type="ARBA" id="ARBA00022679"/>
    </source>
</evidence>
<evidence type="ECO:0000256" key="4">
    <source>
        <dbReference type="ARBA" id="ARBA00012438"/>
    </source>
</evidence>
<dbReference type="InterPro" id="IPR036890">
    <property type="entry name" value="HATPase_C_sf"/>
</dbReference>
<dbReference type="InterPro" id="IPR016132">
    <property type="entry name" value="Phyto_chromo_attachment"/>
</dbReference>
<dbReference type="Gene3D" id="3.30.450.270">
    <property type="match status" value="1"/>
</dbReference>
<keyword evidence="12" id="KW-0067">ATP-binding</keyword>
<dbReference type="SUPFAM" id="SSF55874">
    <property type="entry name" value="ATPase domain of HSP90 chaperone/DNA topoisomerase II/histidine kinase"/>
    <property type="match status" value="1"/>
</dbReference>
<dbReference type="InterPro" id="IPR013515">
    <property type="entry name" value="Phytochrome_cen-reg"/>
</dbReference>
<dbReference type="Proteomes" id="UP000542125">
    <property type="component" value="Unassembled WGS sequence"/>
</dbReference>
<dbReference type="GO" id="GO:0000155">
    <property type="term" value="F:phosphorelay sensor kinase activity"/>
    <property type="evidence" value="ECO:0007669"/>
    <property type="project" value="InterPro"/>
</dbReference>